<dbReference type="RefSeq" id="WP_269038566.1">
    <property type="nucleotide sequence ID" value="NZ_CP114040.1"/>
</dbReference>
<comment type="similarity">
    <text evidence="1">Belongs to the membrane fusion protein (MFP) (TC 8.A.1) family.</text>
</comment>
<evidence type="ECO:0000313" key="9">
    <source>
        <dbReference type="Proteomes" id="UP001164459"/>
    </source>
</evidence>
<dbReference type="InterPro" id="IPR058647">
    <property type="entry name" value="BSH_CzcB-like"/>
</dbReference>
<dbReference type="Pfam" id="PF25954">
    <property type="entry name" value="Beta-barrel_RND_2"/>
    <property type="match status" value="1"/>
</dbReference>
<evidence type="ECO:0000256" key="2">
    <source>
        <dbReference type="ARBA" id="ARBA00022448"/>
    </source>
</evidence>
<evidence type="ECO:0000259" key="7">
    <source>
        <dbReference type="Pfam" id="PF25975"/>
    </source>
</evidence>
<feature type="domain" description="CzcB-like barrel-sandwich hybrid" evidence="6">
    <location>
        <begin position="90"/>
        <end position="231"/>
    </location>
</feature>
<dbReference type="InterPro" id="IPR051909">
    <property type="entry name" value="MFP_Cation_Efflux"/>
</dbReference>
<dbReference type="Pfam" id="PF25975">
    <property type="entry name" value="CzcB_C"/>
    <property type="match status" value="1"/>
</dbReference>
<organism evidence="8 9">
    <name type="scientific">Nannocystis punicea</name>
    <dbReference type="NCBI Taxonomy" id="2995304"/>
    <lineage>
        <taxon>Bacteria</taxon>
        <taxon>Pseudomonadati</taxon>
        <taxon>Myxococcota</taxon>
        <taxon>Polyangia</taxon>
        <taxon>Nannocystales</taxon>
        <taxon>Nannocystaceae</taxon>
        <taxon>Nannocystis</taxon>
    </lineage>
</organism>
<sequence>MRKALLLALSLIGCGAKPAGGDAHEHGEGEHGEGEHGEHGEGHEHDELPRRVALTEQVIAEAQIQTEPVQRQVVAPVLFATGHVEADPGRMAQVPAKVGGIVEEVLFREGDPVKEGQVLATVRAPSLGSLRADLASLQARTASARSNLTRLEALAERNMASQQELAAARAEATALEAEAQAAKQRLQALGLGAKGNATVFSLRAPISGHVMQRNVVPGQPVTPEQTLATIVNLDRAWFIARLFEHLLAKIRVGAAVEVELNAFPDHPFHGAIEFIAPKVDAEAQTVVARIPIDNREDILRIGLFGKARIAVSDPRAAPEPVLAVPRDAIIEVAGKTVVFVRGEDGVFELHEVVLGTAGPGVVEILQGLREGEPVVTRGAWTLKSVLLKGTFGEDHGH</sequence>
<dbReference type="Gene3D" id="2.40.420.20">
    <property type="match status" value="1"/>
</dbReference>
<dbReference type="PANTHER" id="PTHR30097">
    <property type="entry name" value="CATION EFFLUX SYSTEM PROTEIN CUSB"/>
    <property type="match status" value="1"/>
</dbReference>
<evidence type="ECO:0000256" key="3">
    <source>
        <dbReference type="SAM" id="Coils"/>
    </source>
</evidence>
<dbReference type="Proteomes" id="UP001164459">
    <property type="component" value="Chromosome"/>
</dbReference>
<accession>A0ABY7HAB7</accession>
<keyword evidence="9" id="KW-1185">Reference proteome</keyword>
<feature type="region of interest" description="Disordered" evidence="4">
    <location>
        <begin position="18"/>
        <end position="46"/>
    </location>
</feature>
<dbReference type="PANTHER" id="PTHR30097:SF4">
    <property type="entry name" value="SLR6042 PROTEIN"/>
    <property type="match status" value="1"/>
</dbReference>
<gene>
    <name evidence="8" type="ORF">O0S08_08680</name>
</gene>
<protein>
    <submittedName>
        <fullName evidence="8">Efflux RND transporter periplasmic adaptor subunit</fullName>
    </submittedName>
</protein>
<keyword evidence="2" id="KW-0813">Transport</keyword>
<dbReference type="NCBIfam" id="TIGR01730">
    <property type="entry name" value="RND_mfp"/>
    <property type="match status" value="1"/>
</dbReference>
<dbReference type="InterPro" id="IPR058792">
    <property type="entry name" value="Beta-barrel_RND_2"/>
</dbReference>
<dbReference type="InterPro" id="IPR058649">
    <property type="entry name" value="CzcB_C"/>
</dbReference>
<feature type="domain" description="CusB-like beta-barrel" evidence="5">
    <location>
        <begin position="237"/>
        <end position="310"/>
    </location>
</feature>
<evidence type="ECO:0000313" key="8">
    <source>
        <dbReference type="EMBL" id="WAS96225.1"/>
    </source>
</evidence>
<dbReference type="Gene3D" id="1.10.287.470">
    <property type="entry name" value="Helix hairpin bin"/>
    <property type="match status" value="1"/>
</dbReference>
<proteinExistence type="inferred from homology"/>
<reference evidence="8" key="1">
    <citation type="submission" date="2022-11" db="EMBL/GenBank/DDBJ databases">
        <title>Minimal conservation of predation-associated metabolite biosynthetic gene clusters underscores biosynthetic potential of Myxococcota including descriptions for ten novel species: Archangium lansinium sp. nov., Myxococcus landrumus sp. nov., Nannocystis bai.</title>
        <authorList>
            <person name="Ahearne A."/>
            <person name="Stevens C."/>
            <person name="Dowd S."/>
        </authorList>
    </citation>
    <scope>NUCLEOTIDE SEQUENCE</scope>
    <source>
        <strain evidence="8">Fl3</strain>
    </source>
</reference>
<feature type="domain" description="CzcB-like C-terminal circularly permuted SH3-like" evidence="7">
    <location>
        <begin position="322"/>
        <end position="383"/>
    </location>
</feature>
<dbReference type="SUPFAM" id="SSF111369">
    <property type="entry name" value="HlyD-like secretion proteins"/>
    <property type="match status" value="1"/>
</dbReference>
<evidence type="ECO:0000259" key="5">
    <source>
        <dbReference type="Pfam" id="PF25954"/>
    </source>
</evidence>
<dbReference type="Pfam" id="PF25973">
    <property type="entry name" value="BSH_CzcB"/>
    <property type="match status" value="1"/>
</dbReference>
<feature type="coiled-coil region" evidence="3">
    <location>
        <begin position="134"/>
        <end position="187"/>
    </location>
</feature>
<dbReference type="Gene3D" id="2.40.30.170">
    <property type="match status" value="1"/>
</dbReference>
<evidence type="ECO:0000259" key="6">
    <source>
        <dbReference type="Pfam" id="PF25973"/>
    </source>
</evidence>
<evidence type="ECO:0000256" key="4">
    <source>
        <dbReference type="SAM" id="MobiDB-lite"/>
    </source>
</evidence>
<dbReference type="InterPro" id="IPR006143">
    <property type="entry name" value="RND_pump_MFP"/>
</dbReference>
<dbReference type="EMBL" id="CP114040">
    <property type="protein sequence ID" value="WAS96225.1"/>
    <property type="molecule type" value="Genomic_DNA"/>
</dbReference>
<feature type="compositionally biased region" description="Basic and acidic residues" evidence="4">
    <location>
        <begin position="22"/>
        <end position="46"/>
    </location>
</feature>
<keyword evidence="3" id="KW-0175">Coiled coil</keyword>
<evidence type="ECO:0000256" key="1">
    <source>
        <dbReference type="ARBA" id="ARBA00009477"/>
    </source>
</evidence>
<dbReference type="Gene3D" id="2.40.50.100">
    <property type="match status" value="1"/>
</dbReference>
<name>A0ABY7HAB7_9BACT</name>